<reference evidence="3 4" key="1">
    <citation type="submission" date="2019-03" db="EMBL/GenBank/DDBJ databases">
        <title>Genomic Encyclopedia of Archaeal and Bacterial Type Strains, Phase II (KMG-II): from individual species to whole genera.</title>
        <authorList>
            <person name="Goeker M."/>
        </authorList>
    </citation>
    <scope>NUCLEOTIDE SEQUENCE [LARGE SCALE GENOMIC DNA]</scope>
    <source>
        <strain evidence="3 4">DSM 19034</strain>
    </source>
</reference>
<dbReference type="AlphaFoldDB" id="A0A4V3C3Q0"/>
<protein>
    <recommendedName>
        <fullName evidence="2">PF03932 family protein CutC</fullName>
    </recommendedName>
</protein>
<dbReference type="OrthoDB" id="9815677at2"/>
<comment type="subcellular location">
    <subcellularLocation>
        <location evidence="2">Cytoplasm</location>
    </subcellularLocation>
</comment>
<evidence type="ECO:0000313" key="4">
    <source>
        <dbReference type="Proteomes" id="UP000295499"/>
    </source>
</evidence>
<dbReference type="EMBL" id="SNWM01000002">
    <property type="protein sequence ID" value="TDO22918.1"/>
    <property type="molecule type" value="Genomic_DNA"/>
</dbReference>
<dbReference type="GO" id="GO:0005507">
    <property type="term" value="F:copper ion binding"/>
    <property type="evidence" value="ECO:0007669"/>
    <property type="project" value="TreeGrafter"/>
</dbReference>
<name>A0A4V3C3Q0_9SPHI</name>
<evidence type="ECO:0000313" key="3">
    <source>
        <dbReference type="EMBL" id="TDO22918.1"/>
    </source>
</evidence>
<evidence type="ECO:0000256" key="1">
    <source>
        <dbReference type="ARBA" id="ARBA00007768"/>
    </source>
</evidence>
<organism evidence="3 4">
    <name type="scientific">Pedobacter duraquae</name>
    <dbReference type="NCBI Taxonomy" id="425511"/>
    <lineage>
        <taxon>Bacteria</taxon>
        <taxon>Pseudomonadati</taxon>
        <taxon>Bacteroidota</taxon>
        <taxon>Sphingobacteriia</taxon>
        <taxon>Sphingobacteriales</taxon>
        <taxon>Sphingobacteriaceae</taxon>
        <taxon>Pedobacter</taxon>
    </lineage>
</organism>
<dbReference type="Pfam" id="PF03932">
    <property type="entry name" value="CutC"/>
    <property type="match status" value="1"/>
</dbReference>
<comment type="caution">
    <text evidence="2">Once thought to be involved in copper homeostasis, experiments in E.coli have shown this is not the case.</text>
</comment>
<dbReference type="HAMAP" id="MF_00795">
    <property type="entry name" value="CutC"/>
    <property type="match status" value="1"/>
</dbReference>
<comment type="similarity">
    <text evidence="1 2">Belongs to the CutC family.</text>
</comment>
<keyword evidence="2" id="KW-0963">Cytoplasm</keyword>
<comment type="caution">
    <text evidence="3">The sequence shown here is derived from an EMBL/GenBank/DDBJ whole genome shotgun (WGS) entry which is preliminary data.</text>
</comment>
<dbReference type="Gene3D" id="3.20.20.380">
    <property type="entry name" value="Copper homeostasis (CutC) domain"/>
    <property type="match status" value="1"/>
</dbReference>
<keyword evidence="4" id="KW-1185">Reference proteome</keyword>
<gene>
    <name evidence="2" type="primary">cutC</name>
    <name evidence="3" type="ORF">CLV32_1903</name>
</gene>
<dbReference type="InterPro" id="IPR005627">
    <property type="entry name" value="CutC-like"/>
</dbReference>
<accession>A0A4V3C3Q0</accession>
<proteinExistence type="inferred from homology"/>
<sequence length="252" mass="27322">MAEKILEVCAFTLETCIIAEGVGATRVELCDNPLEGGTTPAYGFIRQVMERVNMDVFPIIRPRAGNFCYSTDEYQMMKYDIKACLDLGCAGISVGVQNINGEIDVEGMKRIVDWAGGMQVTCHRVFDTTPDPFTALETLIDCGVTRVLTSGQQSTAPEGSTLLAQLVEQASENIIIMPGAGVKSGNLEQLILSCGANEYHTSARIAVDNPLSYINPKVNDYGKVYVADEIELRAIMSILAKHSFGNALLTNL</sequence>
<dbReference type="GO" id="GO:0005737">
    <property type="term" value="C:cytoplasm"/>
    <property type="evidence" value="ECO:0007669"/>
    <property type="project" value="UniProtKB-SubCell"/>
</dbReference>
<dbReference type="PANTHER" id="PTHR12598:SF0">
    <property type="entry name" value="COPPER HOMEOSTASIS PROTEIN CUTC HOMOLOG"/>
    <property type="match status" value="1"/>
</dbReference>
<dbReference type="PANTHER" id="PTHR12598">
    <property type="entry name" value="COPPER HOMEOSTASIS PROTEIN CUTC"/>
    <property type="match status" value="1"/>
</dbReference>
<dbReference type="InterPro" id="IPR036822">
    <property type="entry name" value="CutC-like_dom_sf"/>
</dbReference>
<dbReference type="SUPFAM" id="SSF110395">
    <property type="entry name" value="CutC-like"/>
    <property type="match status" value="1"/>
</dbReference>
<evidence type="ECO:0000256" key="2">
    <source>
        <dbReference type="HAMAP-Rule" id="MF_00795"/>
    </source>
</evidence>
<dbReference type="Proteomes" id="UP000295499">
    <property type="component" value="Unassembled WGS sequence"/>
</dbReference>
<dbReference type="RefSeq" id="WP_133554672.1">
    <property type="nucleotide sequence ID" value="NZ_SNWM01000002.1"/>
</dbReference>